<evidence type="ECO:0000313" key="2">
    <source>
        <dbReference type="Proteomes" id="UP000594150"/>
    </source>
</evidence>
<reference evidence="1 2" key="1">
    <citation type="submission" date="2020-07" db="EMBL/GenBank/DDBJ databases">
        <title>Taxonomic proposal: Crassvirales, a new order of highly abundant and diverse bacterial viruses.</title>
        <authorList>
            <person name="Shkoporov A.N."/>
            <person name="Stockdale S.R."/>
            <person name="Guerin E."/>
            <person name="Ross R.P."/>
            <person name="Hill C."/>
        </authorList>
    </citation>
    <scope>NUCLEOTIDE SEQUENCE [LARGE SCALE GENOMIC DNA]</scope>
</reference>
<organism evidence="1 2">
    <name type="scientific">uncultured phage cr52_1</name>
    <dbReference type="NCBI Taxonomy" id="2772079"/>
    <lineage>
        <taxon>Viruses</taxon>
        <taxon>Duplodnaviria</taxon>
        <taxon>Heunggongvirae</taxon>
        <taxon>Uroviricota</taxon>
        <taxon>Caudoviricetes</taxon>
        <taxon>Crassvirales</taxon>
        <taxon>Suoliviridae</taxon>
        <taxon>Loutivirinae</taxon>
        <taxon>Buchavirus</taxon>
        <taxon>Buchavirus copri</taxon>
    </lineage>
</organism>
<sequence length="62" mass="6817">MKKKKSVTVHTTDGQELVFTSRSFDYCCGNPDGGSYICINGDETEIVETPSVVSNLLDELED</sequence>
<proteinExistence type="predicted"/>
<name>A0A7M1RQY1_9CAUD</name>
<dbReference type="RefSeq" id="YP_010112140.1">
    <property type="nucleotide sequence ID" value="NC_055888.1"/>
</dbReference>
<protein>
    <submittedName>
        <fullName evidence="1">Uncharacterized protein</fullName>
    </submittedName>
</protein>
<evidence type="ECO:0000313" key="1">
    <source>
        <dbReference type="EMBL" id="QOR56688.1"/>
    </source>
</evidence>
<dbReference type="EMBL" id="MT774395">
    <property type="protein sequence ID" value="QOR56688.1"/>
    <property type="molecule type" value="Genomic_DNA"/>
</dbReference>
<keyword evidence="2" id="KW-1185">Reference proteome</keyword>
<accession>A0A7M1RQY1</accession>
<dbReference type="GeneID" id="65130601"/>
<dbReference type="KEGG" id="vg:65130601"/>
<dbReference type="Proteomes" id="UP000594150">
    <property type="component" value="Segment"/>
</dbReference>